<feature type="active site" description="Nucleophile" evidence="9">
    <location>
        <position position="34"/>
    </location>
</feature>
<dbReference type="PRINTS" id="PR00421">
    <property type="entry name" value="THIOREDOXIN"/>
</dbReference>
<feature type="site" description="Deprotonates C-terminal active site Cys" evidence="9">
    <location>
        <position position="25"/>
    </location>
</feature>
<dbReference type="PROSITE" id="PS51352">
    <property type="entry name" value="THIOREDOXIN_2"/>
    <property type="match status" value="1"/>
</dbReference>
<dbReference type="EMBL" id="FNID01000001">
    <property type="protein sequence ID" value="SDM54605.1"/>
    <property type="molecule type" value="Genomic_DNA"/>
</dbReference>
<evidence type="ECO:0000256" key="4">
    <source>
        <dbReference type="ARBA" id="ARBA00022982"/>
    </source>
</evidence>
<evidence type="ECO:0000256" key="3">
    <source>
        <dbReference type="ARBA" id="ARBA00022448"/>
    </source>
</evidence>
<evidence type="ECO:0000256" key="5">
    <source>
        <dbReference type="ARBA" id="ARBA00023157"/>
    </source>
</evidence>
<dbReference type="SUPFAM" id="SSF52833">
    <property type="entry name" value="Thioredoxin-like"/>
    <property type="match status" value="1"/>
</dbReference>
<accession>A0A1G9U4U6</accession>
<dbReference type="InterPro" id="IPR036249">
    <property type="entry name" value="Thioredoxin-like_sf"/>
</dbReference>
<evidence type="ECO:0000256" key="7">
    <source>
        <dbReference type="NCBIfam" id="TIGR01068"/>
    </source>
</evidence>
<feature type="active site" description="Nucleophile" evidence="9">
    <location>
        <position position="31"/>
    </location>
</feature>
<feature type="site" description="Contributes to redox potential value" evidence="9">
    <location>
        <position position="32"/>
    </location>
</feature>
<comment type="similarity">
    <text evidence="1 8">Belongs to the thioredoxin family.</text>
</comment>
<reference evidence="12 13" key="1">
    <citation type="submission" date="2016-10" db="EMBL/GenBank/DDBJ databases">
        <authorList>
            <person name="de Groot N.N."/>
        </authorList>
    </citation>
    <scope>NUCLEOTIDE SEQUENCE [LARGE SCALE GENOMIC DNA]</scope>
    <source>
        <strain evidence="12 13">CGMCC 1.5012</strain>
    </source>
</reference>
<dbReference type="PROSITE" id="PS00194">
    <property type="entry name" value="THIOREDOXIN_1"/>
    <property type="match status" value="1"/>
</dbReference>
<dbReference type="Proteomes" id="UP000199182">
    <property type="component" value="Unassembled WGS sequence"/>
</dbReference>
<dbReference type="GO" id="GO:0015035">
    <property type="term" value="F:protein-disulfide reductase activity"/>
    <property type="evidence" value="ECO:0007669"/>
    <property type="project" value="UniProtKB-UniRule"/>
</dbReference>
<dbReference type="Gene3D" id="3.40.30.10">
    <property type="entry name" value="Glutaredoxin"/>
    <property type="match status" value="1"/>
</dbReference>
<dbReference type="NCBIfam" id="TIGR01068">
    <property type="entry name" value="thioredoxin"/>
    <property type="match status" value="1"/>
</dbReference>
<evidence type="ECO:0000313" key="12">
    <source>
        <dbReference type="EMBL" id="SDM54605.1"/>
    </source>
</evidence>
<dbReference type="STRING" id="258515.SAMN05192585_10167"/>
<dbReference type="AlphaFoldDB" id="A0A1G9U4U6"/>
<keyword evidence="6 10" id="KW-0676">Redox-active center</keyword>
<dbReference type="CDD" id="cd02947">
    <property type="entry name" value="TRX_family"/>
    <property type="match status" value="1"/>
</dbReference>
<keyword evidence="13" id="KW-1185">Reference proteome</keyword>
<dbReference type="InterPro" id="IPR013766">
    <property type="entry name" value="Thioredoxin_domain"/>
</dbReference>
<dbReference type="InterPro" id="IPR017937">
    <property type="entry name" value="Thioredoxin_CS"/>
</dbReference>
<evidence type="ECO:0000259" key="11">
    <source>
        <dbReference type="PROSITE" id="PS51352"/>
    </source>
</evidence>
<feature type="site" description="Contributes to redox potential value" evidence="9">
    <location>
        <position position="33"/>
    </location>
</feature>
<dbReference type="OrthoDB" id="9790390at2"/>
<feature type="domain" description="Thioredoxin" evidence="11">
    <location>
        <begin position="1"/>
        <end position="104"/>
    </location>
</feature>
<keyword evidence="4" id="KW-0249">Electron transport</keyword>
<organism evidence="12 13">
    <name type="scientific">Acetanaerobacterium elongatum</name>
    <dbReference type="NCBI Taxonomy" id="258515"/>
    <lineage>
        <taxon>Bacteria</taxon>
        <taxon>Bacillati</taxon>
        <taxon>Bacillota</taxon>
        <taxon>Clostridia</taxon>
        <taxon>Eubacteriales</taxon>
        <taxon>Oscillospiraceae</taxon>
        <taxon>Acetanaerobacterium</taxon>
    </lineage>
</organism>
<evidence type="ECO:0000256" key="10">
    <source>
        <dbReference type="PIRSR" id="PIRSR000077-4"/>
    </source>
</evidence>
<evidence type="ECO:0000313" key="13">
    <source>
        <dbReference type="Proteomes" id="UP000199182"/>
    </source>
</evidence>
<feature type="disulfide bond" description="Redox-active" evidence="10">
    <location>
        <begin position="31"/>
        <end position="34"/>
    </location>
</feature>
<gene>
    <name evidence="12" type="ORF">SAMN05192585_10167</name>
</gene>
<evidence type="ECO:0000256" key="9">
    <source>
        <dbReference type="PIRSR" id="PIRSR000077-1"/>
    </source>
</evidence>
<evidence type="ECO:0000256" key="8">
    <source>
        <dbReference type="PIRNR" id="PIRNR000077"/>
    </source>
</evidence>
<dbReference type="InterPro" id="IPR005746">
    <property type="entry name" value="Thioredoxin"/>
</dbReference>
<dbReference type="FunFam" id="3.40.30.10:FF:000001">
    <property type="entry name" value="Thioredoxin"/>
    <property type="match status" value="1"/>
</dbReference>
<proteinExistence type="inferred from homology"/>
<keyword evidence="5 10" id="KW-1015">Disulfide bond</keyword>
<dbReference type="GO" id="GO:0045454">
    <property type="term" value="P:cell redox homeostasis"/>
    <property type="evidence" value="ECO:0007669"/>
    <property type="project" value="TreeGrafter"/>
</dbReference>
<protein>
    <recommendedName>
        <fullName evidence="2 7">Thioredoxin</fullName>
    </recommendedName>
</protein>
<dbReference type="PANTHER" id="PTHR45663">
    <property type="entry name" value="GEO12009P1"/>
    <property type="match status" value="1"/>
</dbReference>
<dbReference type="GO" id="GO:0005829">
    <property type="term" value="C:cytosol"/>
    <property type="evidence" value="ECO:0007669"/>
    <property type="project" value="TreeGrafter"/>
</dbReference>
<dbReference type="PANTHER" id="PTHR45663:SF11">
    <property type="entry name" value="GEO12009P1"/>
    <property type="match status" value="1"/>
</dbReference>
<evidence type="ECO:0000256" key="6">
    <source>
        <dbReference type="ARBA" id="ARBA00023284"/>
    </source>
</evidence>
<keyword evidence="3" id="KW-0813">Transport</keyword>
<dbReference type="PIRSF" id="PIRSF000077">
    <property type="entry name" value="Thioredoxin"/>
    <property type="match status" value="1"/>
</dbReference>
<evidence type="ECO:0000256" key="1">
    <source>
        <dbReference type="ARBA" id="ARBA00008987"/>
    </source>
</evidence>
<dbReference type="Pfam" id="PF00085">
    <property type="entry name" value="Thioredoxin"/>
    <property type="match status" value="1"/>
</dbReference>
<dbReference type="RefSeq" id="WP_092637332.1">
    <property type="nucleotide sequence ID" value="NZ_FNID01000001.1"/>
</dbReference>
<name>A0A1G9U4U6_9FIRM</name>
<sequence length="104" mass="11281">MAALTFTKDNFQNEVINSSQPVLIDFWAPWCGPCRMVSPIVEEISDEASAKVKVGKINVDEQPELAQQFGVMSIPTLVVMKDGKVVNSAVGARSKSAILQMIEG</sequence>
<evidence type="ECO:0000256" key="2">
    <source>
        <dbReference type="ARBA" id="ARBA00020570"/>
    </source>
</evidence>